<protein>
    <recommendedName>
        <fullName evidence="6">Protein YIPF</fullName>
    </recommendedName>
</protein>
<feature type="transmembrane region" description="Helical" evidence="6">
    <location>
        <begin position="54"/>
        <end position="72"/>
    </location>
</feature>
<evidence type="ECO:0000256" key="3">
    <source>
        <dbReference type="ARBA" id="ARBA00022692"/>
    </source>
</evidence>
<evidence type="ECO:0000313" key="9">
    <source>
        <dbReference type="Proteomes" id="UP000751190"/>
    </source>
</evidence>
<dbReference type="OrthoDB" id="411251at2759"/>
<dbReference type="Proteomes" id="UP000751190">
    <property type="component" value="Unassembled WGS sequence"/>
</dbReference>
<sequence length="190" mass="20653">MAGAGGGVGVMLESTLDEPVIETIMRDVRMVGTKMRCVMDPRRVDVATLKDWDLWGPLLLCLVLASILSGSAPADQKSLVFTSVFIIVWCGSGIVTVNALLLGGTLSFFQSICVLGYCIFPLTMASVFCVTIGAMLGFWIRLLVVVFCFFWASSASVGFLSTLVPENRRALAAYPVFLFYLSISWMVVVQ</sequence>
<evidence type="ECO:0000256" key="4">
    <source>
        <dbReference type="ARBA" id="ARBA00022989"/>
    </source>
</evidence>
<dbReference type="GO" id="GO:0000139">
    <property type="term" value="C:Golgi membrane"/>
    <property type="evidence" value="ECO:0007669"/>
    <property type="project" value="UniProtKB-SubCell"/>
</dbReference>
<gene>
    <name evidence="8" type="ORF">KFE25_013462</name>
</gene>
<comment type="subcellular location">
    <subcellularLocation>
        <location evidence="6">Golgi apparatus membrane</location>
        <topology evidence="6">Multi-pass membrane protein</topology>
    </subcellularLocation>
    <subcellularLocation>
        <location evidence="1">Membrane</location>
        <topology evidence="1">Multi-pass membrane protein</topology>
    </subcellularLocation>
</comment>
<dbReference type="PANTHER" id="PTHR21236">
    <property type="entry name" value="GOLGI MEMBRANE PROTEIN YIP1"/>
    <property type="match status" value="1"/>
</dbReference>
<keyword evidence="4 6" id="KW-1133">Transmembrane helix</keyword>
<evidence type="ECO:0000256" key="6">
    <source>
        <dbReference type="RuleBase" id="RU361264"/>
    </source>
</evidence>
<feature type="transmembrane region" description="Helical" evidence="6">
    <location>
        <begin position="79"/>
        <end position="102"/>
    </location>
</feature>
<proteinExistence type="inferred from homology"/>
<dbReference type="OMA" id="VMAMFGW"/>
<evidence type="ECO:0000259" key="7">
    <source>
        <dbReference type="Pfam" id="PF04893"/>
    </source>
</evidence>
<feature type="transmembrane region" description="Helical" evidence="6">
    <location>
        <begin position="108"/>
        <end position="130"/>
    </location>
</feature>
<dbReference type="InterPro" id="IPR045231">
    <property type="entry name" value="Yip1/4-like"/>
</dbReference>
<comment type="caution">
    <text evidence="8">The sequence shown here is derived from an EMBL/GenBank/DDBJ whole genome shotgun (WGS) entry which is preliminary data.</text>
</comment>
<dbReference type="GO" id="GO:0006888">
    <property type="term" value="P:endoplasmic reticulum to Golgi vesicle-mediated transport"/>
    <property type="evidence" value="ECO:0007669"/>
    <property type="project" value="InterPro"/>
</dbReference>
<evidence type="ECO:0000313" key="8">
    <source>
        <dbReference type="EMBL" id="KAG8468379.1"/>
    </source>
</evidence>
<comment type="similarity">
    <text evidence="2 6">Belongs to the YIP1 family.</text>
</comment>
<evidence type="ECO:0000256" key="2">
    <source>
        <dbReference type="ARBA" id="ARBA00010596"/>
    </source>
</evidence>
<accession>A0A8J5XY43</accession>
<keyword evidence="3 6" id="KW-0812">Transmembrane</keyword>
<dbReference type="InterPro" id="IPR006977">
    <property type="entry name" value="Yip1_dom"/>
</dbReference>
<dbReference type="GO" id="GO:0005802">
    <property type="term" value="C:trans-Golgi network"/>
    <property type="evidence" value="ECO:0007669"/>
    <property type="project" value="TreeGrafter"/>
</dbReference>
<organism evidence="8 9">
    <name type="scientific">Diacronema lutheri</name>
    <name type="common">Unicellular marine alga</name>
    <name type="synonym">Monochrysis lutheri</name>
    <dbReference type="NCBI Taxonomy" id="2081491"/>
    <lineage>
        <taxon>Eukaryota</taxon>
        <taxon>Haptista</taxon>
        <taxon>Haptophyta</taxon>
        <taxon>Pavlovophyceae</taxon>
        <taxon>Pavlovales</taxon>
        <taxon>Pavlovaceae</taxon>
        <taxon>Diacronema</taxon>
    </lineage>
</organism>
<dbReference type="PANTHER" id="PTHR21236:SF1">
    <property type="entry name" value="PROTEIN YIPF6"/>
    <property type="match status" value="1"/>
</dbReference>
<evidence type="ECO:0000256" key="1">
    <source>
        <dbReference type="ARBA" id="ARBA00004141"/>
    </source>
</evidence>
<name>A0A8J5XY43_DIALT</name>
<feature type="transmembrane region" description="Helical" evidence="6">
    <location>
        <begin position="142"/>
        <end position="164"/>
    </location>
</feature>
<evidence type="ECO:0000256" key="5">
    <source>
        <dbReference type="ARBA" id="ARBA00023136"/>
    </source>
</evidence>
<keyword evidence="9" id="KW-1185">Reference proteome</keyword>
<feature type="transmembrane region" description="Helical" evidence="6">
    <location>
        <begin position="170"/>
        <end position="189"/>
    </location>
</feature>
<dbReference type="Pfam" id="PF04893">
    <property type="entry name" value="Yip1"/>
    <property type="match status" value="1"/>
</dbReference>
<dbReference type="AlphaFoldDB" id="A0A8J5XY43"/>
<dbReference type="EMBL" id="JAGTXO010000004">
    <property type="protein sequence ID" value="KAG8468379.1"/>
    <property type="molecule type" value="Genomic_DNA"/>
</dbReference>
<reference evidence="8" key="1">
    <citation type="submission" date="2021-05" db="EMBL/GenBank/DDBJ databases">
        <title>The genome of the haptophyte Pavlova lutheri (Diacronema luteri, Pavlovales) - a model for lipid biosynthesis in eukaryotic algae.</title>
        <authorList>
            <person name="Hulatt C.J."/>
            <person name="Posewitz M.C."/>
        </authorList>
    </citation>
    <scope>NUCLEOTIDE SEQUENCE</scope>
    <source>
        <strain evidence="8">NIVA-4/92</strain>
    </source>
</reference>
<keyword evidence="5 6" id="KW-0472">Membrane</keyword>
<feature type="domain" description="Yip1" evidence="7">
    <location>
        <begin position="40"/>
        <end position="186"/>
    </location>
</feature>